<evidence type="ECO:0000256" key="2">
    <source>
        <dbReference type="PIRSR" id="PIRSR620019-1"/>
    </source>
</evidence>
<protein>
    <recommendedName>
        <fullName evidence="4">PglD N-terminal domain-containing protein</fullName>
    </recommendedName>
</protein>
<evidence type="ECO:0000256" key="1">
    <source>
        <dbReference type="ARBA" id="ARBA00007274"/>
    </source>
</evidence>
<evidence type="ECO:0000313" key="5">
    <source>
        <dbReference type="EMBL" id="GLC27481.1"/>
    </source>
</evidence>
<feature type="binding site" evidence="3">
    <location>
        <position position="155"/>
    </location>
    <ligand>
        <name>acetyl-CoA</name>
        <dbReference type="ChEBI" id="CHEBI:57288"/>
    </ligand>
</feature>
<comment type="caution">
    <text evidence="5">The sequence shown here is derived from an EMBL/GenBank/DDBJ whole genome shotgun (WGS) entry which is preliminary data.</text>
</comment>
<dbReference type="SUPFAM" id="SSF51161">
    <property type="entry name" value="Trimeric LpxA-like enzymes"/>
    <property type="match status" value="1"/>
</dbReference>
<dbReference type="PANTHER" id="PTHR43300:SF7">
    <property type="entry name" value="UDP-N-ACETYLBACILLOSAMINE N-ACETYLTRANSFERASE"/>
    <property type="match status" value="1"/>
</dbReference>
<evidence type="ECO:0000313" key="6">
    <source>
        <dbReference type="Proteomes" id="UP001161325"/>
    </source>
</evidence>
<feature type="binding site" evidence="3">
    <location>
        <position position="176"/>
    </location>
    <ligand>
        <name>acetyl-CoA</name>
        <dbReference type="ChEBI" id="CHEBI:57288"/>
    </ligand>
</feature>
<dbReference type="CDD" id="cd03360">
    <property type="entry name" value="LbH_AT_putative"/>
    <property type="match status" value="1"/>
</dbReference>
<feature type="domain" description="PglD N-terminal" evidence="4">
    <location>
        <begin position="9"/>
        <end position="91"/>
    </location>
</feature>
<dbReference type="Gene3D" id="2.160.10.10">
    <property type="entry name" value="Hexapeptide repeat proteins"/>
    <property type="match status" value="1"/>
</dbReference>
<accession>A0AA37QCZ6</accession>
<gene>
    <name evidence="5" type="ORF">rosag_39940</name>
</gene>
<feature type="binding site" evidence="3">
    <location>
        <position position="79"/>
    </location>
    <ligand>
        <name>substrate</name>
    </ligand>
</feature>
<name>A0AA37QCZ6_9BACT</name>
<proteinExistence type="inferred from homology"/>
<dbReference type="PANTHER" id="PTHR43300">
    <property type="entry name" value="ACETYLTRANSFERASE"/>
    <property type="match status" value="1"/>
</dbReference>
<keyword evidence="6" id="KW-1185">Reference proteome</keyword>
<dbReference type="RefSeq" id="WP_284351920.1">
    <property type="nucleotide sequence ID" value="NZ_BRXS01000006.1"/>
</dbReference>
<dbReference type="AlphaFoldDB" id="A0AA37QCZ6"/>
<dbReference type="Gene3D" id="3.40.50.20">
    <property type="match status" value="1"/>
</dbReference>
<dbReference type="InterPro" id="IPR041561">
    <property type="entry name" value="PglD_N"/>
</dbReference>
<dbReference type="InterPro" id="IPR050179">
    <property type="entry name" value="Trans_hexapeptide_repeat"/>
</dbReference>
<evidence type="ECO:0000256" key="3">
    <source>
        <dbReference type="PIRSR" id="PIRSR620019-2"/>
    </source>
</evidence>
<sequence>MTTAAPRELVIYGGGGHAREAVDLVRALNAVRPTFTLLGHLDDDAARHGTTVGDLPVLGGAAWLAERPAPAPAVFLGLGANAVRRRVADRLHALDVEFATLVHPSAVVAADATLGPGALVAAGAVVSVAVRVGAHAHVNVGATVSHDVALAPFTHVAPGAHLAGNVHVDEGADVGIGAAVIQGRRLGAWSVVGAGAAVVRDVPPNAVAVGVPARVARVRADGWQLA</sequence>
<organism evidence="5 6">
    <name type="scientific">Roseisolibacter agri</name>
    <dbReference type="NCBI Taxonomy" id="2014610"/>
    <lineage>
        <taxon>Bacteria</taxon>
        <taxon>Pseudomonadati</taxon>
        <taxon>Gemmatimonadota</taxon>
        <taxon>Gemmatimonadia</taxon>
        <taxon>Gemmatimonadales</taxon>
        <taxon>Gemmatimonadaceae</taxon>
        <taxon>Roseisolibacter</taxon>
    </lineage>
</organism>
<feature type="site" description="Increases basicity of active site His" evidence="2">
    <location>
        <position position="147"/>
    </location>
</feature>
<dbReference type="InterPro" id="IPR020019">
    <property type="entry name" value="AcTrfase_PglD-like"/>
</dbReference>
<dbReference type="Proteomes" id="UP001161325">
    <property type="component" value="Unassembled WGS sequence"/>
</dbReference>
<comment type="similarity">
    <text evidence="1">Belongs to the transferase hexapeptide repeat family.</text>
</comment>
<feature type="active site" description="Proton acceptor" evidence="2">
    <location>
        <position position="146"/>
    </location>
</feature>
<dbReference type="EMBL" id="BRXS01000006">
    <property type="protein sequence ID" value="GLC27481.1"/>
    <property type="molecule type" value="Genomic_DNA"/>
</dbReference>
<dbReference type="InterPro" id="IPR011004">
    <property type="entry name" value="Trimer_LpxA-like_sf"/>
</dbReference>
<dbReference type="NCBIfam" id="TIGR03570">
    <property type="entry name" value="NeuD_NnaD"/>
    <property type="match status" value="1"/>
</dbReference>
<evidence type="ECO:0000259" key="4">
    <source>
        <dbReference type="Pfam" id="PF17836"/>
    </source>
</evidence>
<dbReference type="Pfam" id="PF17836">
    <property type="entry name" value="PglD_N"/>
    <property type="match status" value="1"/>
</dbReference>
<reference evidence="5" key="1">
    <citation type="submission" date="2022-08" db="EMBL/GenBank/DDBJ databases">
        <title>Draft genome sequencing of Roseisolibacter agri AW1220.</title>
        <authorList>
            <person name="Tobiishi Y."/>
            <person name="Tonouchi A."/>
        </authorList>
    </citation>
    <scope>NUCLEOTIDE SEQUENCE</scope>
    <source>
        <strain evidence="5">AW1220</strain>
    </source>
</reference>